<dbReference type="RefSeq" id="WP_008696781.1">
    <property type="nucleotide sequence ID" value="NZ_KE161007.1"/>
</dbReference>
<proteinExistence type="predicted"/>
<dbReference type="HOGENOM" id="CLU_1893170_0_0_0"/>
<name>H1PS86_9FUSO</name>
<sequence>MAVIKILSDIDLKEGQLLNTRIENLSTDPIVNVPGKLYYNTELKNIKVGDGNNWKILGEGSETSGIKKYKQNIGDGTNNYFLINHNLSTEDISISIFEGKELVICDVEIRDLNNIIVRTADIPEENSLKVVVIG</sequence>
<organism evidence="1 2">
    <name type="scientific">Fusobacterium ulcerans 12-1B</name>
    <dbReference type="NCBI Taxonomy" id="457404"/>
    <lineage>
        <taxon>Bacteria</taxon>
        <taxon>Fusobacteriati</taxon>
        <taxon>Fusobacteriota</taxon>
        <taxon>Fusobacteriia</taxon>
        <taxon>Fusobacteriales</taxon>
        <taxon>Fusobacteriaceae</taxon>
        <taxon>Fusobacterium</taxon>
    </lineage>
</organism>
<protein>
    <submittedName>
        <fullName evidence="1">Uncharacterized protein</fullName>
    </submittedName>
</protein>
<accession>H1PS86</accession>
<comment type="caution">
    <text evidence="1">The sequence shown here is derived from an EMBL/GenBank/DDBJ whole genome shotgun (WGS) entry which is preliminary data.</text>
</comment>
<dbReference type="BioCyc" id="FSP457404-HMP:GTSQ-1283-MONOMER"/>
<dbReference type="Proteomes" id="UP000003233">
    <property type="component" value="Unassembled WGS sequence"/>
</dbReference>
<gene>
    <name evidence="1" type="ORF">HMPREF0402_01279</name>
</gene>
<evidence type="ECO:0000313" key="2">
    <source>
        <dbReference type="Proteomes" id="UP000003233"/>
    </source>
</evidence>
<keyword evidence="2" id="KW-1185">Reference proteome</keyword>
<dbReference type="AlphaFoldDB" id="H1PS86"/>
<dbReference type="PATRIC" id="fig|457404.5.peg.1263"/>
<reference evidence="1 2" key="1">
    <citation type="submission" date="2012-07" db="EMBL/GenBank/DDBJ databases">
        <title>The Genome Sequence of Fusobacterium ulcerans 12_1B.</title>
        <authorList>
            <consortium name="The Broad Institute Genome Sequencing Platform"/>
            <person name="Earl A."/>
            <person name="Ward D."/>
            <person name="Feldgarden M."/>
            <person name="Gevers D."/>
            <person name="Strauss J."/>
            <person name="Ambrose C.E."/>
            <person name="Allen-Vercoe E."/>
            <person name="Walker B."/>
            <person name="Young S.K."/>
            <person name="Zeng Q."/>
            <person name="Gargeya S."/>
            <person name="Fitzgerald M."/>
            <person name="Haas B."/>
            <person name="Abouelleil A."/>
            <person name="Alvarado L."/>
            <person name="Arachchi H.M."/>
            <person name="Berlin A.M."/>
            <person name="Chapman S.B."/>
            <person name="Goldberg J."/>
            <person name="Griggs A."/>
            <person name="Gujja S."/>
            <person name="Hansen M."/>
            <person name="Howarth C."/>
            <person name="Imamovic A."/>
            <person name="Larimer J."/>
            <person name="McCowen C."/>
            <person name="Montmayeur A."/>
            <person name="Murphy C."/>
            <person name="Neiman D."/>
            <person name="Pearson M."/>
            <person name="Priest M."/>
            <person name="Roberts A."/>
            <person name="Saif S."/>
            <person name="Shea T."/>
            <person name="Sisk P."/>
            <person name="Sykes S."/>
            <person name="Wortman J."/>
            <person name="Nusbaum C."/>
            <person name="Birren B."/>
        </authorList>
    </citation>
    <scope>NUCLEOTIDE SEQUENCE [LARGE SCALE GENOMIC DNA]</scope>
    <source>
        <strain evidence="1 2">12_1B</strain>
    </source>
</reference>
<dbReference type="EMBL" id="AGWJ02000009">
    <property type="protein sequence ID" value="EHO82035.1"/>
    <property type="molecule type" value="Genomic_DNA"/>
</dbReference>
<evidence type="ECO:0000313" key="1">
    <source>
        <dbReference type="EMBL" id="EHO82035.1"/>
    </source>
</evidence>